<keyword evidence="2 5" id="KW-0812">Transmembrane</keyword>
<accession>A0ABD3GGX5</accession>
<feature type="transmembrane region" description="Helical" evidence="5">
    <location>
        <begin position="189"/>
        <end position="206"/>
    </location>
</feature>
<keyword evidence="4 5" id="KW-0472">Membrane</keyword>
<reference evidence="6 7" key="1">
    <citation type="submission" date="2024-09" db="EMBL/GenBank/DDBJ databases">
        <title>Chromosome-scale assembly of Riccia sorocarpa.</title>
        <authorList>
            <person name="Paukszto L."/>
        </authorList>
    </citation>
    <scope>NUCLEOTIDE SEQUENCE [LARGE SCALE GENOMIC DNA]</scope>
    <source>
        <strain evidence="6">LP-2024</strain>
        <tissue evidence="6">Aerial parts of the thallus</tissue>
    </source>
</reference>
<feature type="transmembrane region" description="Helical" evidence="5">
    <location>
        <begin position="245"/>
        <end position="272"/>
    </location>
</feature>
<dbReference type="GO" id="GO:0019432">
    <property type="term" value="P:triglyceride biosynthetic process"/>
    <property type="evidence" value="ECO:0007669"/>
    <property type="project" value="UniProtKB-ARBA"/>
</dbReference>
<dbReference type="InterPro" id="IPR051085">
    <property type="entry name" value="MB_O-acyltransferase"/>
</dbReference>
<comment type="caution">
    <text evidence="6">The sequence shown here is derived from an EMBL/GenBank/DDBJ whole genome shotgun (WGS) entry which is preliminary data.</text>
</comment>
<evidence type="ECO:0000256" key="1">
    <source>
        <dbReference type="ARBA" id="ARBA00004141"/>
    </source>
</evidence>
<proteinExistence type="predicted"/>
<dbReference type="PANTHER" id="PTHR13285">
    <property type="entry name" value="ACYLTRANSFERASE"/>
    <property type="match status" value="1"/>
</dbReference>
<dbReference type="EMBL" id="JBJQOH010000007">
    <property type="protein sequence ID" value="KAL3677699.1"/>
    <property type="molecule type" value="Genomic_DNA"/>
</dbReference>
<evidence type="ECO:0000256" key="2">
    <source>
        <dbReference type="ARBA" id="ARBA00022692"/>
    </source>
</evidence>
<gene>
    <name evidence="6" type="ORF">R1sor_020655</name>
</gene>
<feature type="transmembrane region" description="Helical" evidence="5">
    <location>
        <begin position="59"/>
        <end position="80"/>
    </location>
</feature>
<evidence type="ECO:0000313" key="7">
    <source>
        <dbReference type="Proteomes" id="UP001633002"/>
    </source>
</evidence>
<keyword evidence="7" id="KW-1185">Reference proteome</keyword>
<feature type="transmembrane region" description="Helical" evidence="5">
    <location>
        <begin position="100"/>
        <end position="120"/>
    </location>
</feature>
<evidence type="ECO:0000256" key="5">
    <source>
        <dbReference type="SAM" id="Phobius"/>
    </source>
</evidence>
<feature type="transmembrane region" description="Helical" evidence="5">
    <location>
        <begin position="212"/>
        <end position="233"/>
    </location>
</feature>
<dbReference type="Proteomes" id="UP001633002">
    <property type="component" value="Unassembled WGS sequence"/>
</dbReference>
<evidence type="ECO:0000256" key="4">
    <source>
        <dbReference type="ARBA" id="ARBA00023136"/>
    </source>
</evidence>
<feature type="transmembrane region" description="Helical" evidence="5">
    <location>
        <begin position="292"/>
        <end position="310"/>
    </location>
</feature>
<organism evidence="6 7">
    <name type="scientific">Riccia sorocarpa</name>
    <dbReference type="NCBI Taxonomy" id="122646"/>
    <lineage>
        <taxon>Eukaryota</taxon>
        <taxon>Viridiplantae</taxon>
        <taxon>Streptophyta</taxon>
        <taxon>Embryophyta</taxon>
        <taxon>Marchantiophyta</taxon>
        <taxon>Marchantiopsida</taxon>
        <taxon>Marchantiidae</taxon>
        <taxon>Marchantiales</taxon>
        <taxon>Ricciaceae</taxon>
        <taxon>Riccia</taxon>
    </lineage>
</organism>
<keyword evidence="3 5" id="KW-1133">Transmembrane helix</keyword>
<dbReference type="GO" id="GO:0016020">
    <property type="term" value="C:membrane"/>
    <property type="evidence" value="ECO:0007669"/>
    <property type="project" value="UniProtKB-SubCell"/>
</dbReference>
<name>A0ABD3GGX5_9MARC</name>
<sequence length="324" mass="37325">MLRLVSFGLDHHWALLSRLSTTNWEKHTKRCKACQAGGSCYLARQEVALKSEDYNLVTYLAYLLFPPLYVAGPTISYNAFASQLDEPQKSESNFQVLVYGLRWLACMALMEFLTHFCYFNSLAISGVWQRLSPLEIFIVGYGAGGIETPENMLRCVNNCYDLEGFWKSWHASYNRWLVRYMYIPLGGSNWRVVNVWLIFTFVAIWHDLEWKLLSWAWVTCLLFIPEISLKYLINTKPVQPFRTSWWFNEGCAMVGAVNICGLMVANLIGFVVGPSGIQQLASLMLTVENLPVLFGIFITFYVGCKIMFHVRERENYSQSKRVTD</sequence>
<comment type="subcellular location">
    <subcellularLocation>
        <location evidence="1">Membrane</location>
        <topology evidence="1">Multi-pass membrane protein</topology>
    </subcellularLocation>
</comment>
<dbReference type="AlphaFoldDB" id="A0ABD3GGX5"/>
<protein>
    <submittedName>
        <fullName evidence="6">Uncharacterized protein</fullName>
    </submittedName>
</protein>
<evidence type="ECO:0000256" key="3">
    <source>
        <dbReference type="ARBA" id="ARBA00022989"/>
    </source>
</evidence>
<dbReference type="PANTHER" id="PTHR13285:SF18">
    <property type="entry name" value="PROTEIN-CYSTEINE N-PALMITOYLTRANSFERASE RASP"/>
    <property type="match status" value="1"/>
</dbReference>
<dbReference type="Pfam" id="PF03062">
    <property type="entry name" value="MBOAT"/>
    <property type="match status" value="2"/>
</dbReference>
<evidence type="ECO:0000313" key="6">
    <source>
        <dbReference type="EMBL" id="KAL3677699.1"/>
    </source>
</evidence>
<dbReference type="InterPro" id="IPR004299">
    <property type="entry name" value="MBOAT_fam"/>
</dbReference>